<dbReference type="Pfam" id="PF02687">
    <property type="entry name" value="FtsX"/>
    <property type="match status" value="1"/>
</dbReference>
<evidence type="ECO:0000256" key="4">
    <source>
        <dbReference type="ARBA" id="ARBA00022989"/>
    </source>
</evidence>
<evidence type="ECO:0000256" key="3">
    <source>
        <dbReference type="ARBA" id="ARBA00022692"/>
    </source>
</evidence>
<evidence type="ECO:0000259" key="9">
    <source>
        <dbReference type="Pfam" id="PF12704"/>
    </source>
</evidence>
<keyword evidence="11" id="KW-1185">Reference proteome</keyword>
<proteinExistence type="inferred from homology"/>
<comment type="similarity">
    <text evidence="6">Belongs to the ABC-4 integral membrane protein family.</text>
</comment>
<evidence type="ECO:0000313" key="11">
    <source>
        <dbReference type="Proteomes" id="UP000187464"/>
    </source>
</evidence>
<sequence>MQYGENIRLALQGLVDHKFRSFLTMLGIIFGVASVITMLSIGEGAKREAIAKYQDLGVNNIIIREKTLSDEELEEVRAKFSQGLSIQDANVIREIVPGVERVASQAEKNTDVRFDDKSVKSTVIGITPDFLSLMNYKVQQGYFINEKHYNERLKVCVLGAGIAATFFKGDDPIGKLVKIDDQWLEVIGVLASKSLFTETVGELAARDLNTDVYVPLSLFLNRFTRDNILSSEIQQITVQINNSDRLVESSRIIDEILKRHHFNNDDYSIVIPYELLKQEEKERQIYNILLGAIAAISLLVGGIGIMNIMLATVMERTREIGIRRSVGARKIDIMSQFVTESVAISITGGLIGVLIGIMLSLVVTLFTDITTFIKPYSVFIAFSFSVIVGVSFGYLPAKNAANLKPVDSIRYE</sequence>
<dbReference type="Proteomes" id="UP000187464">
    <property type="component" value="Chromosome I"/>
</dbReference>
<comment type="subcellular location">
    <subcellularLocation>
        <location evidence="1">Cell membrane</location>
        <topology evidence="1">Multi-pass membrane protein</topology>
    </subcellularLocation>
</comment>
<evidence type="ECO:0000256" key="2">
    <source>
        <dbReference type="ARBA" id="ARBA00022475"/>
    </source>
</evidence>
<feature type="domain" description="MacB-like periplasmic core" evidence="9">
    <location>
        <begin position="21"/>
        <end position="246"/>
    </location>
</feature>
<evidence type="ECO:0000256" key="6">
    <source>
        <dbReference type="ARBA" id="ARBA00038076"/>
    </source>
</evidence>
<dbReference type="PANTHER" id="PTHR30572:SF4">
    <property type="entry name" value="ABC TRANSPORTER PERMEASE YTRF"/>
    <property type="match status" value="1"/>
</dbReference>
<dbReference type="Pfam" id="PF12704">
    <property type="entry name" value="MacB_PCD"/>
    <property type="match status" value="1"/>
</dbReference>
<organism evidence="10 11">
    <name type="scientific">Proteiniphilum saccharofermentans</name>
    <dbReference type="NCBI Taxonomy" id="1642647"/>
    <lineage>
        <taxon>Bacteria</taxon>
        <taxon>Pseudomonadati</taxon>
        <taxon>Bacteroidota</taxon>
        <taxon>Bacteroidia</taxon>
        <taxon>Bacteroidales</taxon>
        <taxon>Dysgonomonadaceae</taxon>
        <taxon>Proteiniphilum</taxon>
    </lineage>
</organism>
<protein>
    <submittedName>
        <fullName evidence="10">ABC-type antimicrobial peptide transport system</fullName>
    </submittedName>
</protein>
<evidence type="ECO:0000256" key="1">
    <source>
        <dbReference type="ARBA" id="ARBA00004651"/>
    </source>
</evidence>
<dbReference type="GO" id="GO:0022857">
    <property type="term" value="F:transmembrane transporter activity"/>
    <property type="evidence" value="ECO:0007669"/>
    <property type="project" value="TreeGrafter"/>
</dbReference>
<accession>A0A1R3SYX4</accession>
<dbReference type="InterPro" id="IPR003838">
    <property type="entry name" value="ABC3_permease_C"/>
</dbReference>
<reference evidence="10 11" key="1">
    <citation type="submission" date="2016-08" db="EMBL/GenBank/DDBJ databases">
        <authorList>
            <person name="Seilhamer J.J."/>
        </authorList>
    </citation>
    <scope>NUCLEOTIDE SEQUENCE [LARGE SCALE GENOMIC DNA]</scope>
    <source>
        <strain evidence="10">M3/6</strain>
    </source>
</reference>
<feature type="domain" description="ABC3 transporter permease C-terminal" evidence="8">
    <location>
        <begin position="292"/>
        <end position="405"/>
    </location>
</feature>
<feature type="transmembrane region" description="Helical" evidence="7">
    <location>
        <begin position="342"/>
        <end position="366"/>
    </location>
</feature>
<dbReference type="EMBL" id="LT605205">
    <property type="protein sequence ID" value="SCD20110.1"/>
    <property type="molecule type" value="Genomic_DNA"/>
</dbReference>
<evidence type="ECO:0000256" key="7">
    <source>
        <dbReference type="SAM" id="Phobius"/>
    </source>
</evidence>
<name>A0A1R3SYX4_9BACT</name>
<keyword evidence="5 7" id="KW-0472">Membrane</keyword>
<feature type="transmembrane region" description="Helical" evidence="7">
    <location>
        <begin position="378"/>
        <end position="397"/>
    </location>
</feature>
<feature type="transmembrane region" description="Helical" evidence="7">
    <location>
        <begin position="285"/>
        <end position="310"/>
    </location>
</feature>
<keyword evidence="3 7" id="KW-0812">Transmembrane</keyword>
<evidence type="ECO:0000256" key="5">
    <source>
        <dbReference type="ARBA" id="ARBA00023136"/>
    </source>
</evidence>
<gene>
    <name evidence="10" type="ORF">PSM36_1287</name>
</gene>
<feature type="transmembrane region" description="Helical" evidence="7">
    <location>
        <begin position="22"/>
        <end position="42"/>
    </location>
</feature>
<dbReference type="RefSeq" id="WP_076929879.1">
    <property type="nucleotide sequence ID" value="NZ_LT605205.1"/>
</dbReference>
<evidence type="ECO:0000313" key="10">
    <source>
        <dbReference type="EMBL" id="SCD20110.1"/>
    </source>
</evidence>
<dbReference type="InterPro" id="IPR025857">
    <property type="entry name" value="MacB_PCD"/>
</dbReference>
<dbReference type="GO" id="GO:0005886">
    <property type="term" value="C:plasma membrane"/>
    <property type="evidence" value="ECO:0007669"/>
    <property type="project" value="UniProtKB-SubCell"/>
</dbReference>
<keyword evidence="4 7" id="KW-1133">Transmembrane helix</keyword>
<dbReference type="PANTHER" id="PTHR30572">
    <property type="entry name" value="MEMBRANE COMPONENT OF TRANSPORTER-RELATED"/>
    <property type="match status" value="1"/>
</dbReference>
<keyword evidence="2" id="KW-1003">Cell membrane</keyword>
<dbReference type="AlphaFoldDB" id="A0A1R3SYX4"/>
<evidence type="ECO:0000259" key="8">
    <source>
        <dbReference type="Pfam" id="PF02687"/>
    </source>
</evidence>
<dbReference type="InterPro" id="IPR050250">
    <property type="entry name" value="Macrolide_Exporter_MacB"/>
</dbReference>
<dbReference type="KEGG" id="psac:PSM36_1287"/>
<dbReference type="STRING" id="1642647.PSM36_1287"/>